<protein>
    <submittedName>
        <fullName evidence="1">Type II toxin-antitoxin system PemK/MazF family toxin</fullName>
    </submittedName>
</protein>
<accession>A0A7Y0B0J4</accession>
<reference evidence="1 2" key="1">
    <citation type="submission" date="2020-04" db="EMBL/GenBank/DDBJ databases">
        <title>Rhizobium sp. S-51 isolated from soil.</title>
        <authorList>
            <person name="Dahal R.H."/>
        </authorList>
    </citation>
    <scope>NUCLEOTIDE SEQUENCE [LARGE SCALE GENOMIC DNA]</scope>
    <source>
        <strain evidence="1 2">S-51</strain>
    </source>
</reference>
<dbReference type="PANTHER" id="PTHR33988">
    <property type="entry name" value="ENDORIBONUCLEASE MAZF-RELATED"/>
    <property type="match status" value="1"/>
</dbReference>
<dbReference type="RefSeq" id="WP_169595378.1">
    <property type="nucleotide sequence ID" value="NZ_JABBGK010000009.1"/>
</dbReference>
<evidence type="ECO:0000313" key="1">
    <source>
        <dbReference type="EMBL" id="NML76808.1"/>
    </source>
</evidence>
<dbReference type="GO" id="GO:0016075">
    <property type="term" value="P:rRNA catabolic process"/>
    <property type="evidence" value="ECO:0007669"/>
    <property type="project" value="TreeGrafter"/>
</dbReference>
<comment type="caution">
    <text evidence="1">The sequence shown here is derived from an EMBL/GenBank/DDBJ whole genome shotgun (WGS) entry which is preliminary data.</text>
</comment>
<dbReference type="EMBL" id="JABBGK010000009">
    <property type="protein sequence ID" value="NML76808.1"/>
    <property type="molecule type" value="Genomic_DNA"/>
</dbReference>
<organism evidence="1 2">
    <name type="scientific">Rhizobium terricola</name>
    <dbReference type="NCBI Taxonomy" id="2728849"/>
    <lineage>
        <taxon>Bacteria</taxon>
        <taxon>Pseudomonadati</taxon>
        <taxon>Pseudomonadota</taxon>
        <taxon>Alphaproteobacteria</taxon>
        <taxon>Hyphomicrobiales</taxon>
        <taxon>Rhizobiaceae</taxon>
        <taxon>Rhizobium/Agrobacterium group</taxon>
        <taxon>Rhizobium</taxon>
    </lineage>
</organism>
<dbReference type="PANTHER" id="PTHR33988:SF2">
    <property type="entry name" value="ENDORIBONUCLEASE MAZF"/>
    <property type="match status" value="1"/>
</dbReference>
<dbReference type="InterPro" id="IPR011067">
    <property type="entry name" value="Plasmid_toxin/cell-grow_inhib"/>
</dbReference>
<dbReference type="SUPFAM" id="SSF50118">
    <property type="entry name" value="Cell growth inhibitor/plasmid maintenance toxic component"/>
    <property type="match status" value="1"/>
</dbReference>
<evidence type="ECO:0000313" key="2">
    <source>
        <dbReference type="Proteomes" id="UP000541470"/>
    </source>
</evidence>
<gene>
    <name evidence="1" type="ORF">HHL25_21955</name>
</gene>
<dbReference type="Gene3D" id="2.30.30.110">
    <property type="match status" value="1"/>
</dbReference>
<proteinExistence type="predicted"/>
<dbReference type="GO" id="GO:0004521">
    <property type="term" value="F:RNA endonuclease activity"/>
    <property type="evidence" value="ECO:0007669"/>
    <property type="project" value="TreeGrafter"/>
</dbReference>
<name>A0A7Y0B0J4_9HYPH</name>
<dbReference type="InterPro" id="IPR003477">
    <property type="entry name" value="PemK-like"/>
</dbReference>
<dbReference type="Pfam" id="PF02452">
    <property type="entry name" value="PemK_toxin"/>
    <property type="match status" value="1"/>
</dbReference>
<dbReference type="GO" id="GO:0003677">
    <property type="term" value="F:DNA binding"/>
    <property type="evidence" value="ECO:0007669"/>
    <property type="project" value="InterPro"/>
</dbReference>
<keyword evidence="2" id="KW-1185">Reference proteome</keyword>
<sequence>MRRGDVVTVAVSDDFGKPRPALVIQADAFDGIGTVTVLLITSTLTEAPLIRPGIDPGPENGLTRPSQIMVDKAMSVRRERIGPVIGHLDEETMLSVTRSLAVFLGIA</sequence>
<dbReference type="GO" id="GO:0006402">
    <property type="term" value="P:mRNA catabolic process"/>
    <property type="evidence" value="ECO:0007669"/>
    <property type="project" value="TreeGrafter"/>
</dbReference>
<dbReference type="Proteomes" id="UP000541470">
    <property type="component" value="Unassembled WGS sequence"/>
</dbReference>
<dbReference type="AlphaFoldDB" id="A0A7Y0B0J4"/>